<dbReference type="InterPro" id="IPR011620">
    <property type="entry name" value="Sig_transdc_His_kinase_LytS_TM"/>
</dbReference>
<dbReference type="SUPFAM" id="SSF55785">
    <property type="entry name" value="PYP-like sensor domain (PAS domain)"/>
    <property type="match status" value="3"/>
</dbReference>
<dbReference type="Pfam" id="PF13426">
    <property type="entry name" value="PAS_9"/>
    <property type="match status" value="2"/>
</dbReference>
<dbReference type="InterPro" id="IPR004358">
    <property type="entry name" value="Sig_transdc_His_kin-like_C"/>
</dbReference>
<evidence type="ECO:0000256" key="12">
    <source>
        <dbReference type="SAM" id="Coils"/>
    </source>
</evidence>
<feature type="domain" description="PAS" evidence="15">
    <location>
        <begin position="447"/>
        <end position="491"/>
    </location>
</feature>
<dbReference type="EMBL" id="QEWP01000008">
    <property type="protein sequence ID" value="PWD99149.1"/>
    <property type="molecule type" value="Genomic_DNA"/>
</dbReference>
<evidence type="ECO:0000259" key="14">
    <source>
        <dbReference type="PROSITE" id="PS50109"/>
    </source>
</evidence>
<feature type="transmembrane region" description="Helical" evidence="13">
    <location>
        <begin position="158"/>
        <end position="182"/>
    </location>
</feature>
<evidence type="ECO:0000256" key="7">
    <source>
        <dbReference type="ARBA" id="ARBA00022692"/>
    </source>
</evidence>
<dbReference type="Pfam" id="PF00989">
    <property type="entry name" value="PAS"/>
    <property type="match status" value="1"/>
</dbReference>
<keyword evidence="18" id="KW-1185">Reference proteome</keyword>
<dbReference type="Gene3D" id="3.30.565.10">
    <property type="entry name" value="Histidine kinase-like ATPase, C-terminal domain"/>
    <property type="match status" value="1"/>
</dbReference>
<dbReference type="SMART" id="SM00091">
    <property type="entry name" value="PAS"/>
    <property type="match status" value="3"/>
</dbReference>
<dbReference type="InterPro" id="IPR000700">
    <property type="entry name" value="PAS-assoc_C"/>
</dbReference>
<dbReference type="PRINTS" id="PR00344">
    <property type="entry name" value="BCTRLSENSOR"/>
</dbReference>
<keyword evidence="11 13" id="KW-0472">Membrane</keyword>
<gene>
    <name evidence="17" type="ORF">DDZ16_11155</name>
</gene>
<dbReference type="InterPro" id="IPR035965">
    <property type="entry name" value="PAS-like_dom_sf"/>
</dbReference>
<protein>
    <recommendedName>
        <fullName evidence="3">histidine kinase</fullName>
        <ecNumber evidence="3">2.7.13.3</ecNumber>
    </recommendedName>
</protein>
<keyword evidence="7 13" id="KW-0812">Transmembrane</keyword>
<dbReference type="FunFam" id="3.30.565.10:FF:000010">
    <property type="entry name" value="Sensor histidine kinase RcsC"/>
    <property type="match status" value="1"/>
</dbReference>
<organism evidence="17 18">
    <name type="scientific">Marinilabilia rubra</name>
    <dbReference type="NCBI Taxonomy" id="2162893"/>
    <lineage>
        <taxon>Bacteria</taxon>
        <taxon>Pseudomonadati</taxon>
        <taxon>Bacteroidota</taxon>
        <taxon>Bacteroidia</taxon>
        <taxon>Marinilabiliales</taxon>
        <taxon>Marinilabiliaceae</taxon>
        <taxon>Marinilabilia</taxon>
    </lineage>
</organism>
<feature type="coiled-coil region" evidence="12">
    <location>
        <begin position="561"/>
        <end position="591"/>
    </location>
</feature>
<dbReference type="Gene3D" id="3.30.450.20">
    <property type="entry name" value="PAS domain"/>
    <property type="match status" value="3"/>
</dbReference>
<evidence type="ECO:0000313" key="18">
    <source>
        <dbReference type="Proteomes" id="UP000244956"/>
    </source>
</evidence>
<name>A0A2U2B7U8_9BACT</name>
<dbReference type="SMART" id="SM00388">
    <property type="entry name" value="HisKA"/>
    <property type="match status" value="1"/>
</dbReference>
<dbReference type="RefSeq" id="WP_109264551.1">
    <property type="nucleotide sequence ID" value="NZ_QEWP01000008.1"/>
</dbReference>
<dbReference type="InterPro" id="IPR001610">
    <property type="entry name" value="PAC"/>
</dbReference>
<feature type="transmembrane region" description="Helical" evidence="13">
    <location>
        <begin position="99"/>
        <end position="117"/>
    </location>
</feature>
<dbReference type="EC" id="2.7.13.3" evidence="3"/>
<keyword evidence="6" id="KW-0808">Transferase</keyword>
<evidence type="ECO:0000256" key="2">
    <source>
        <dbReference type="ARBA" id="ARBA00004651"/>
    </source>
</evidence>
<dbReference type="Pfam" id="PF02518">
    <property type="entry name" value="HATPase_c"/>
    <property type="match status" value="1"/>
</dbReference>
<dbReference type="SMART" id="SM00387">
    <property type="entry name" value="HATPase_c"/>
    <property type="match status" value="1"/>
</dbReference>
<evidence type="ECO:0000313" key="17">
    <source>
        <dbReference type="EMBL" id="PWD99149.1"/>
    </source>
</evidence>
<dbReference type="CDD" id="cd16922">
    <property type="entry name" value="HATPase_EvgS-ArcB-TorS-like"/>
    <property type="match status" value="1"/>
</dbReference>
<dbReference type="Pfam" id="PF07694">
    <property type="entry name" value="5TM-5TMR_LYT"/>
    <property type="match status" value="1"/>
</dbReference>
<dbReference type="CDD" id="cd00082">
    <property type="entry name" value="HisKA"/>
    <property type="match status" value="1"/>
</dbReference>
<comment type="subcellular location">
    <subcellularLocation>
        <location evidence="2">Cell membrane</location>
        <topology evidence="2">Multi-pass membrane protein</topology>
    </subcellularLocation>
</comment>
<evidence type="ECO:0000256" key="3">
    <source>
        <dbReference type="ARBA" id="ARBA00012438"/>
    </source>
</evidence>
<evidence type="ECO:0000256" key="8">
    <source>
        <dbReference type="ARBA" id="ARBA00022777"/>
    </source>
</evidence>
<dbReference type="OrthoDB" id="717811at2"/>
<dbReference type="Proteomes" id="UP000244956">
    <property type="component" value="Unassembled WGS sequence"/>
</dbReference>
<accession>A0A2U2B7U8</accession>
<proteinExistence type="predicted"/>
<dbReference type="PROSITE" id="PS50113">
    <property type="entry name" value="PAC"/>
    <property type="match status" value="2"/>
</dbReference>
<dbReference type="SMART" id="SM00086">
    <property type="entry name" value="PAC"/>
    <property type="match status" value="3"/>
</dbReference>
<dbReference type="InterPro" id="IPR036890">
    <property type="entry name" value="HATPase_C_sf"/>
</dbReference>
<comment type="catalytic activity">
    <reaction evidence="1">
        <text>ATP + protein L-histidine = ADP + protein N-phospho-L-histidine.</text>
        <dbReference type="EC" id="2.7.13.3"/>
    </reaction>
</comment>
<dbReference type="Pfam" id="PF00512">
    <property type="entry name" value="HisKA"/>
    <property type="match status" value="1"/>
</dbReference>
<dbReference type="PANTHER" id="PTHR43711:SF1">
    <property type="entry name" value="HISTIDINE KINASE 1"/>
    <property type="match status" value="1"/>
</dbReference>
<dbReference type="PROSITE" id="PS50112">
    <property type="entry name" value="PAS"/>
    <property type="match status" value="3"/>
</dbReference>
<evidence type="ECO:0000259" key="16">
    <source>
        <dbReference type="PROSITE" id="PS50113"/>
    </source>
</evidence>
<feature type="domain" description="PAS" evidence="15">
    <location>
        <begin position="328"/>
        <end position="375"/>
    </location>
</feature>
<dbReference type="PROSITE" id="PS50109">
    <property type="entry name" value="HIS_KIN"/>
    <property type="match status" value="1"/>
</dbReference>
<dbReference type="GO" id="GO:0071555">
    <property type="term" value="P:cell wall organization"/>
    <property type="evidence" value="ECO:0007669"/>
    <property type="project" value="InterPro"/>
</dbReference>
<dbReference type="InterPro" id="IPR003661">
    <property type="entry name" value="HisK_dim/P_dom"/>
</dbReference>
<keyword evidence="12" id="KW-0175">Coiled coil</keyword>
<dbReference type="PANTHER" id="PTHR43711">
    <property type="entry name" value="TWO-COMPONENT HISTIDINE KINASE"/>
    <property type="match status" value="1"/>
</dbReference>
<dbReference type="GO" id="GO:0000155">
    <property type="term" value="F:phosphorelay sensor kinase activity"/>
    <property type="evidence" value="ECO:0007669"/>
    <property type="project" value="InterPro"/>
</dbReference>
<feature type="domain" description="Histidine kinase" evidence="14">
    <location>
        <begin position="591"/>
        <end position="812"/>
    </location>
</feature>
<reference evidence="17 18" key="1">
    <citation type="submission" date="2018-05" db="EMBL/GenBank/DDBJ databases">
        <title>Marinilabilia rubrum sp. nov., isolated from saltern sediment.</title>
        <authorList>
            <person name="Zhang R."/>
        </authorList>
    </citation>
    <scope>NUCLEOTIDE SEQUENCE [LARGE SCALE GENOMIC DNA]</scope>
    <source>
        <strain evidence="17 18">WTE16</strain>
    </source>
</reference>
<dbReference type="InterPro" id="IPR036097">
    <property type="entry name" value="HisK_dim/P_sf"/>
</dbReference>
<dbReference type="CDD" id="cd00130">
    <property type="entry name" value="PAS"/>
    <property type="match status" value="3"/>
</dbReference>
<feature type="transmembrane region" description="Helical" evidence="13">
    <location>
        <begin position="65"/>
        <end position="93"/>
    </location>
</feature>
<dbReference type="InterPro" id="IPR000014">
    <property type="entry name" value="PAS"/>
</dbReference>
<evidence type="ECO:0000259" key="15">
    <source>
        <dbReference type="PROSITE" id="PS50112"/>
    </source>
</evidence>
<keyword evidence="10" id="KW-0902">Two-component regulatory system</keyword>
<evidence type="ECO:0000256" key="1">
    <source>
        <dbReference type="ARBA" id="ARBA00000085"/>
    </source>
</evidence>
<dbReference type="AlphaFoldDB" id="A0A2U2B7U8"/>
<dbReference type="GO" id="GO:0006355">
    <property type="term" value="P:regulation of DNA-templated transcription"/>
    <property type="evidence" value="ECO:0007669"/>
    <property type="project" value="InterPro"/>
</dbReference>
<keyword evidence="9 13" id="KW-1133">Transmembrane helix</keyword>
<comment type="caution">
    <text evidence="17">The sequence shown here is derived from an EMBL/GenBank/DDBJ whole genome shotgun (WGS) entry which is preliminary data.</text>
</comment>
<feature type="domain" description="PAC" evidence="16">
    <location>
        <begin position="521"/>
        <end position="573"/>
    </location>
</feature>
<dbReference type="SUPFAM" id="SSF55874">
    <property type="entry name" value="ATPase domain of HSP90 chaperone/DNA topoisomerase II/histidine kinase"/>
    <property type="match status" value="1"/>
</dbReference>
<dbReference type="InterPro" id="IPR005467">
    <property type="entry name" value="His_kinase_dom"/>
</dbReference>
<dbReference type="InterPro" id="IPR050736">
    <property type="entry name" value="Sensor_HK_Regulatory"/>
</dbReference>
<feature type="domain" description="PAS" evidence="15">
    <location>
        <begin position="197"/>
        <end position="270"/>
    </location>
</feature>
<feature type="transmembrane region" description="Helical" evidence="13">
    <location>
        <begin position="31"/>
        <end position="53"/>
    </location>
</feature>
<feature type="transmembrane region" description="Helical" evidence="13">
    <location>
        <begin position="5"/>
        <end position="25"/>
    </location>
</feature>
<evidence type="ECO:0000256" key="9">
    <source>
        <dbReference type="ARBA" id="ARBA00022989"/>
    </source>
</evidence>
<dbReference type="InterPro" id="IPR003594">
    <property type="entry name" value="HATPase_dom"/>
</dbReference>
<evidence type="ECO:0000256" key="10">
    <source>
        <dbReference type="ARBA" id="ARBA00023012"/>
    </source>
</evidence>
<feature type="transmembrane region" description="Helical" evidence="13">
    <location>
        <begin position="129"/>
        <end position="152"/>
    </location>
</feature>
<sequence>MLQDLIVNVALLVVLSIFYGGLVRYRSTHPLLVKILMGLLFGSLAIIGMNIPFSYSEGVFYDGRSIIFSLAGLFGGGIVALISGVIVAIYRILIGGAGVYAGVATIASTVLMGLWVRRRLVGRFHIPEIKHLIFVGVGSHLLMLASQLLLPWPQGLDVIAGVGPSVMILFPLATLFIGLLMISSERRLAAEQVLKENESLYRTTLNSLGDAVILTDIEMNVVEMNPAACRMTGWPVSEAKGRPVGEVFKVVNENDLEPVENPVEKVIESGRKTEIAIEAILISRDGRRIPIADRGSPVVNDHGENLGVVLVFQDRTETMKKQKEVEESEGLFRRLFEKHTAVKMLIDPVDGRIVGANDAAAEFYGWSREHLLNMNIDQINTLSIDEIKAKFVLVEQGQRTYFQFQHRKADESISDVQVFASQIIIKGRPFIHSIVHDVSDKKRIEQELKLLSASVRQNPVGVIITDAFMRIEYVNPKYTDLTGLGLEDVAGIKPGILDHKYVDVDLLENEILETLKAREIWNGEYRLERKEGKPFWGKIMISPIEDAFGNVTNYLLLYEDISVLKRVMKDLEEAKNKAEESEQMKTAFLANMSHEIRTPLNGILGFTELLTSHDGFSFEQRQEFGTIIQKSSEGLLQIINDVLEVSRIESEKLSMESKPFVLNETLSAIRNLYIRKMEELGKSHLSLKLEMPDQAVEVTGDENRLQQVLINLLDNALKFTAEGGIVFGVSNVENGKVELIVKDTGIGIRPEKQEIIFERFSQADNDIARKYGGTGLGLAIVKKLTSLMGDGISLDSEEGKGSVFRFSLPGRFTT</sequence>
<evidence type="ECO:0000256" key="13">
    <source>
        <dbReference type="SAM" id="Phobius"/>
    </source>
</evidence>
<dbReference type="GO" id="GO:0005886">
    <property type="term" value="C:plasma membrane"/>
    <property type="evidence" value="ECO:0007669"/>
    <property type="project" value="UniProtKB-SubCell"/>
</dbReference>
<dbReference type="SUPFAM" id="SSF47384">
    <property type="entry name" value="Homodimeric domain of signal transducing histidine kinase"/>
    <property type="match status" value="1"/>
</dbReference>
<dbReference type="Gene3D" id="1.10.287.130">
    <property type="match status" value="1"/>
</dbReference>
<keyword evidence="8" id="KW-0418">Kinase</keyword>
<dbReference type="NCBIfam" id="TIGR00229">
    <property type="entry name" value="sensory_box"/>
    <property type="match status" value="3"/>
</dbReference>
<keyword evidence="4" id="KW-1003">Cell membrane</keyword>
<evidence type="ECO:0000256" key="6">
    <source>
        <dbReference type="ARBA" id="ARBA00022679"/>
    </source>
</evidence>
<evidence type="ECO:0000256" key="4">
    <source>
        <dbReference type="ARBA" id="ARBA00022475"/>
    </source>
</evidence>
<dbReference type="InterPro" id="IPR013767">
    <property type="entry name" value="PAS_fold"/>
</dbReference>
<evidence type="ECO:0000256" key="5">
    <source>
        <dbReference type="ARBA" id="ARBA00022553"/>
    </source>
</evidence>
<feature type="domain" description="PAC" evidence="16">
    <location>
        <begin position="275"/>
        <end position="327"/>
    </location>
</feature>
<evidence type="ECO:0000256" key="11">
    <source>
        <dbReference type="ARBA" id="ARBA00023136"/>
    </source>
</evidence>
<keyword evidence="5" id="KW-0597">Phosphoprotein</keyword>